<dbReference type="RefSeq" id="WP_117301841.1">
    <property type="nucleotide sequence ID" value="NZ_QVQT02000005.1"/>
</dbReference>
<dbReference type="AlphaFoldDB" id="A0A372ILY5"/>
<dbReference type="OrthoDB" id="9765084at2"/>
<organism evidence="1 2">
    <name type="scientific">Paracidobacterium acidisoli</name>
    <dbReference type="NCBI Taxonomy" id="2303751"/>
    <lineage>
        <taxon>Bacteria</taxon>
        <taxon>Pseudomonadati</taxon>
        <taxon>Acidobacteriota</taxon>
        <taxon>Terriglobia</taxon>
        <taxon>Terriglobales</taxon>
        <taxon>Acidobacteriaceae</taxon>
        <taxon>Paracidobacterium</taxon>
    </lineage>
</organism>
<evidence type="ECO:0000313" key="2">
    <source>
        <dbReference type="Proteomes" id="UP000264702"/>
    </source>
</evidence>
<keyword evidence="1" id="KW-0489">Methyltransferase</keyword>
<dbReference type="EMBL" id="QVQT01000005">
    <property type="protein sequence ID" value="RFU15914.1"/>
    <property type="molecule type" value="Genomic_DNA"/>
</dbReference>
<reference evidence="1 2" key="1">
    <citation type="submission" date="2018-08" db="EMBL/GenBank/DDBJ databases">
        <title>Acidipila sp. 4G-K13, an acidobacterium isolated from forest soil.</title>
        <authorList>
            <person name="Gao Z.-H."/>
            <person name="Qiu L.-H."/>
        </authorList>
    </citation>
    <scope>NUCLEOTIDE SEQUENCE [LARGE SCALE GENOMIC DNA]</scope>
    <source>
        <strain evidence="1 2">4G-K13</strain>
    </source>
</reference>
<dbReference type="SUPFAM" id="SSF53335">
    <property type="entry name" value="S-adenosyl-L-methionine-dependent methyltransferases"/>
    <property type="match status" value="1"/>
</dbReference>
<keyword evidence="2" id="KW-1185">Reference proteome</keyword>
<dbReference type="GO" id="GO:0032259">
    <property type="term" value="P:methylation"/>
    <property type="evidence" value="ECO:0007669"/>
    <property type="project" value="UniProtKB-KW"/>
</dbReference>
<dbReference type="Proteomes" id="UP000264702">
    <property type="component" value="Unassembled WGS sequence"/>
</dbReference>
<proteinExistence type="predicted"/>
<comment type="caution">
    <text evidence="1">The sequence shown here is derived from an EMBL/GenBank/DDBJ whole genome shotgun (WGS) entry which is preliminary data.</text>
</comment>
<dbReference type="Pfam" id="PF13489">
    <property type="entry name" value="Methyltransf_23"/>
    <property type="match status" value="1"/>
</dbReference>
<dbReference type="GO" id="GO:0008168">
    <property type="term" value="F:methyltransferase activity"/>
    <property type="evidence" value="ECO:0007669"/>
    <property type="project" value="UniProtKB-KW"/>
</dbReference>
<name>A0A372ILY5_9BACT</name>
<gene>
    <name evidence="1" type="ORF">D0Y96_15970</name>
</gene>
<accession>A0A372ILY5</accession>
<evidence type="ECO:0000313" key="1">
    <source>
        <dbReference type="EMBL" id="RFU15914.1"/>
    </source>
</evidence>
<protein>
    <submittedName>
        <fullName evidence="1">Class I SAM-dependent methyltransferase</fullName>
    </submittedName>
</protein>
<dbReference type="InterPro" id="IPR029063">
    <property type="entry name" value="SAM-dependent_MTases_sf"/>
</dbReference>
<keyword evidence="1" id="KW-0808">Transferase</keyword>
<sequence length="461" mass="52247">MMATAPALLETFRDPAGSLRIEGDRVLRHVKPGHASETIRFLQSDLARKWVADGRLISTEIADRADRGDLFLEHPRIFFPSYPWEWTPGAWMAAAELTLDLCEALLDQGLILKDATPLNVLFDGARPVFVDVLSIEKRDPESPLWLAYGQFVRTFLLPLAAYRYLGWPLAASLQKRDGYEPSDLYPWLSRMRRWGQPLRSLVTLPYLLERRNTGKATAGSKLRQAPEVAAAVLRRNLHVLRSRLKKLTPESRESRWSSYPNSAGHYSETDHEQKQQFIREALSLAHPKKVLDLGANTGVYSRIAAEQGATVIGWDTDAEATEHNWREARSRKLDILPLIADPARPTPATGWRNAENLSLLHRAQGRFDCVMVLGFIHHLLLAEQIPLGEVAGLLRELTTAWTIVEWVPATDPRFEELVRGRDALYAHLDENAFVQAIDPYFSCMLRKELANGRALFLLRAR</sequence>
<dbReference type="Gene3D" id="3.40.50.150">
    <property type="entry name" value="Vaccinia Virus protein VP39"/>
    <property type="match status" value="1"/>
</dbReference>